<organism evidence="3 4">
    <name type="scientific">Scomber scombrus</name>
    <name type="common">Atlantic mackerel</name>
    <name type="synonym">Scomber vernalis</name>
    <dbReference type="NCBI Taxonomy" id="13677"/>
    <lineage>
        <taxon>Eukaryota</taxon>
        <taxon>Metazoa</taxon>
        <taxon>Chordata</taxon>
        <taxon>Craniata</taxon>
        <taxon>Vertebrata</taxon>
        <taxon>Euteleostomi</taxon>
        <taxon>Actinopterygii</taxon>
        <taxon>Neopterygii</taxon>
        <taxon>Teleostei</taxon>
        <taxon>Neoteleostei</taxon>
        <taxon>Acanthomorphata</taxon>
        <taxon>Pelagiaria</taxon>
        <taxon>Scombriformes</taxon>
        <taxon>Scombridae</taxon>
        <taxon>Scomber</taxon>
    </lineage>
</organism>
<dbReference type="SUPFAM" id="SSF46565">
    <property type="entry name" value="Chaperone J-domain"/>
    <property type="match status" value="1"/>
</dbReference>
<dbReference type="CDD" id="cd06257">
    <property type="entry name" value="DnaJ"/>
    <property type="match status" value="1"/>
</dbReference>
<feature type="compositionally biased region" description="Low complexity" evidence="1">
    <location>
        <begin position="297"/>
        <end position="313"/>
    </location>
</feature>
<dbReference type="EMBL" id="CAWUFR010000065">
    <property type="protein sequence ID" value="CAK6963456.1"/>
    <property type="molecule type" value="Genomic_DNA"/>
</dbReference>
<gene>
    <name evidence="3" type="ORF">FSCOSCO3_A025611</name>
</gene>
<dbReference type="InterPro" id="IPR001623">
    <property type="entry name" value="DnaJ_domain"/>
</dbReference>
<feature type="region of interest" description="Disordered" evidence="1">
    <location>
        <begin position="46"/>
        <end position="66"/>
    </location>
</feature>
<name>A0AAV1NVB0_SCOSC</name>
<comment type="caution">
    <text evidence="3">The sequence shown here is derived from an EMBL/GenBank/DDBJ whole genome shotgun (WGS) entry which is preliminary data.</text>
</comment>
<feature type="region of interest" description="Disordered" evidence="1">
    <location>
        <begin position="280"/>
        <end position="320"/>
    </location>
</feature>
<dbReference type="PANTHER" id="PTHR44873">
    <property type="entry name" value="DNAJ HOMOLOG SUBFAMILY C MEMBER 30, MITOCHONDRIAL"/>
    <property type="match status" value="1"/>
</dbReference>
<dbReference type="Gene3D" id="1.10.287.110">
    <property type="entry name" value="DnaJ domain"/>
    <property type="match status" value="1"/>
</dbReference>
<keyword evidence="4" id="KW-1185">Reference proteome</keyword>
<evidence type="ECO:0000256" key="1">
    <source>
        <dbReference type="SAM" id="MobiDB-lite"/>
    </source>
</evidence>
<sequence length="393" mass="44415">MAEVGQRLGSGVYRLTALRNSQSRPVCSGERPGSLLVTCTVTDSRIKEESAPDDHPESKRATRRKSEKLYRVRKGKSGQLNGTFGSLDLDCPRFIGFVKTRESLQDYKATLYLSSTRLPPLLQETLVPVRMTPWTRGAVSNHPDAFRSPQQLRAFCMVVFILAEQGSGQTRCGLRRLNLHPSTLPSSTTVRGYSWRAGGTSGDGLLLYKSRTAYYDILKVTPNATQSQIKTAYYKQSFIYHPDKNPGNKEATQRFSEISEAYTVLGNISLRRKYDRGILSQSDVQNAGRPSSKEASSKSSGSPQQQQQQQQHQQRSRRFSQAGGKTMFDFDAFYQAHYGEQLQRERELKARKQRMQEKQKENYRKWADGKLMEMTVMVMLVTGGLLLVNITKS</sequence>
<evidence type="ECO:0000313" key="4">
    <source>
        <dbReference type="Proteomes" id="UP001314229"/>
    </source>
</evidence>
<dbReference type="Proteomes" id="UP001314229">
    <property type="component" value="Unassembled WGS sequence"/>
</dbReference>
<proteinExistence type="predicted"/>
<accession>A0AAV1NVB0</accession>
<feature type="compositionally biased region" description="Basic and acidic residues" evidence="1">
    <location>
        <begin position="46"/>
        <end position="60"/>
    </location>
</feature>
<evidence type="ECO:0000313" key="3">
    <source>
        <dbReference type="EMBL" id="CAK6963456.1"/>
    </source>
</evidence>
<dbReference type="InterPro" id="IPR036869">
    <property type="entry name" value="J_dom_sf"/>
</dbReference>
<dbReference type="PRINTS" id="PR00625">
    <property type="entry name" value="JDOMAIN"/>
</dbReference>
<dbReference type="PANTHER" id="PTHR44873:SF1">
    <property type="entry name" value="DNAJ HOMOLOG SUBFAMILY C MEMBER 30, MITOCHONDRIAL"/>
    <property type="match status" value="1"/>
</dbReference>
<evidence type="ECO:0000259" key="2">
    <source>
        <dbReference type="PROSITE" id="PS50076"/>
    </source>
</evidence>
<dbReference type="Pfam" id="PF00226">
    <property type="entry name" value="DnaJ"/>
    <property type="match status" value="1"/>
</dbReference>
<protein>
    <submittedName>
        <fullName evidence="3">DnaJ (Hsp40) homolog, subfamily C, member 30b</fullName>
    </submittedName>
</protein>
<dbReference type="SMART" id="SM00271">
    <property type="entry name" value="DnaJ"/>
    <property type="match status" value="1"/>
</dbReference>
<feature type="domain" description="J" evidence="2">
    <location>
        <begin position="213"/>
        <end position="278"/>
    </location>
</feature>
<reference evidence="3 4" key="1">
    <citation type="submission" date="2024-01" db="EMBL/GenBank/DDBJ databases">
        <authorList>
            <person name="Alioto T."/>
            <person name="Alioto T."/>
            <person name="Gomez Garrido J."/>
        </authorList>
    </citation>
    <scope>NUCLEOTIDE SEQUENCE [LARGE SCALE GENOMIC DNA]</scope>
</reference>
<dbReference type="InterPro" id="IPR053025">
    <property type="entry name" value="Mito_ATP_Synthase-Asso"/>
</dbReference>
<dbReference type="PROSITE" id="PS50076">
    <property type="entry name" value="DNAJ_2"/>
    <property type="match status" value="1"/>
</dbReference>
<dbReference type="AlphaFoldDB" id="A0AAV1NVB0"/>